<dbReference type="Gene3D" id="1.10.10.10">
    <property type="entry name" value="Winged helix-like DNA-binding domain superfamily/Winged helix DNA-binding domain"/>
    <property type="match status" value="1"/>
</dbReference>
<dbReference type="PRINTS" id="PR00039">
    <property type="entry name" value="HTHLYSR"/>
</dbReference>
<feature type="domain" description="HTH lysR-type" evidence="5">
    <location>
        <begin position="1"/>
        <end position="58"/>
    </location>
</feature>
<evidence type="ECO:0000313" key="7">
    <source>
        <dbReference type="Proteomes" id="UP001556692"/>
    </source>
</evidence>
<dbReference type="Gene3D" id="3.40.190.290">
    <property type="match status" value="1"/>
</dbReference>
<accession>A0ABV3SPJ3</accession>
<dbReference type="InterPro" id="IPR000847">
    <property type="entry name" value="LysR_HTH_N"/>
</dbReference>
<dbReference type="InterPro" id="IPR005119">
    <property type="entry name" value="LysR_subst-bd"/>
</dbReference>
<dbReference type="PROSITE" id="PS50931">
    <property type="entry name" value="HTH_LYSR"/>
    <property type="match status" value="1"/>
</dbReference>
<sequence>MNLRDVEVFHAVMVSQGASSAAELLGTSQPSVSRALANLERSIGFALFDRVKGRLVATAEGRLFHLEVMRNFIGLDNLRQAAQRIREVGEGTIRVASLAALGMGLVPRAVGRFLQRHPMVHVSLQVRTSSQVRDLVVTGQADIGLAADEIGGTGVHVSVFATPRAICVLPPDHRLAMRRTIQLADLHNERFVALSPEDTVRRSLDRMLAADGIEPRIVADTPFSATVIALVAEGTGLGIANPFALEPGTADRVAILPFEPQLNFRALLLRPPGVSASRLVNEFVSDLYEARNLFRLPSLRR</sequence>
<protein>
    <submittedName>
        <fullName evidence="6">LysR substrate-binding domain-containing protein</fullName>
    </submittedName>
</protein>
<evidence type="ECO:0000256" key="3">
    <source>
        <dbReference type="ARBA" id="ARBA00023125"/>
    </source>
</evidence>
<reference evidence="6 7" key="1">
    <citation type="submission" date="2024-05" db="EMBL/GenBank/DDBJ databases">
        <authorList>
            <person name="Jiang F."/>
        </authorList>
    </citation>
    <scope>NUCLEOTIDE SEQUENCE [LARGE SCALE GENOMIC DNA]</scope>
    <source>
        <strain evidence="6 7">LZ166</strain>
    </source>
</reference>
<dbReference type="SUPFAM" id="SSF46785">
    <property type="entry name" value="Winged helix' DNA-binding domain"/>
    <property type="match status" value="1"/>
</dbReference>
<evidence type="ECO:0000256" key="1">
    <source>
        <dbReference type="ARBA" id="ARBA00009437"/>
    </source>
</evidence>
<evidence type="ECO:0000313" key="6">
    <source>
        <dbReference type="EMBL" id="MEX0408708.1"/>
    </source>
</evidence>
<gene>
    <name evidence="6" type="ORF">ABGN05_23975</name>
</gene>
<dbReference type="PANTHER" id="PTHR30427">
    <property type="entry name" value="TRANSCRIPTIONAL ACTIVATOR PROTEIN LYSR"/>
    <property type="match status" value="1"/>
</dbReference>
<dbReference type="InterPro" id="IPR037424">
    <property type="entry name" value="NocR_PBP2"/>
</dbReference>
<keyword evidence="4" id="KW-0804">Transcription</keyword>
<proteinExistence type="inferred from homology"/>
<dbReference type="RefSeq" id="WP_367956580.1">
    <property type="nucleotide sequence ID" value="NZ_JBDPGJ010000006.1"/>
</dbReference>
<dbReference type="Pfam" id="PF00126">
    <property type="entry name" value="HTH_1"/>
    <property type="match status" value="1"/>
</dbReference>
<dbReference type="EMBL" id="JBDPGJ010000006">
    <property type="protein sequence ID" value="MEX0408708.1"/>
    <property type="molecule type" value="Genomic_DNA"/>
</dbReference>
<keyword evidence="3" id="KW-0238">DNA-binding</keyword>
<name>A0ABV3SPJ3_9HYPH</name>
<evidence type="ECO:0000256" key="4">
    <source>
        <dbReference type="ARBA" id="ARBA00023163"/>
    </source>
</evidence>
<dbReference type="InterPro" id="IPR036388">
    <property type="entry name" value="WH-like_DNA-bd_sf"/>
</dbReference>
<dbReference type="Pfam" id="PF03466">
    <property type="entry name" value="LysR_substrate"/>
    <property type="match status" value="1"/>
</dbReference>
<evidence type="ECO:0000259" key="5">
    <source>
        <dbReference type="PROSITE" id="PS50931"/>
    </source>
</evidence>
<dbReference type="Proteomes" id="UP001556692">
    <property type="component" value="Unassembled WGS sequence"/>
</dbReference>
<keyword evidence="2" id="KW-0805">Transcription regulation</keyword>
<comment type="similarity">
    <text evidence="1">Belongs to the LysR transcriptional regulatory family.</text>
</comment>
<dbReference type="InterPro" id="IPR036390">
    <property type="entry name" value="WH_DNA-bd_sf"/>
</dbReference>
<evidence type="ECO:0000256" key="2">
    <source>
        <dbReference type="ARBA" id="ARBA00023015"/>
    </source>
</evidence>
<dbReference type="SUPFAM" id="SSF53850">
    <property type="entry name" value="Periplasmic binding protein-like II"/>
    <property type="match status" value="1"/>
</dbReference>
<comment type="caution">
    <text evidence="6">The sequence shown here is derived from an EMBL/GenBank/DDBJ whole genome shotgun (WGS) entry which is preliminary data.</text>
</comment>
<dbReference type="CDD" id="cd08415">
    <property type="entry name" value="PBP2_LysR_opines_like"/>
    <property type="match status" value="1"/>
</dbReference>
<keyword evidence="7" id="KW-1185">Reference proteome</keyword>
<dbReference type="PANTHER" id="PTHR30427:SF1">
    <property type="entry name" value="TRANSCRIPTIONAL ACTIVATOR PROTEIN LYSR"/>
    <property type="match status" value="1"/>
</dbReference>
<organism evidence="6 7">
    <name type="scientific">Aquibium pacificus</name>
    <dbReference type="NCBI Taxonomy" id="3153579"/>
    <lineage>
        <taxon>Bacteria</taxon>
        <taxon>Pseudomonadati</taxon>
        <taxon>Pseudomonadota</taxon>
        <taxon>Alphaproteobacteria</taxon>
        <taxon>Hyphomicrobiales</taxon>
        <taxon>Phyllobacteriaceae</taxon>
        <taxon>Aquibium</taxon>
    </lineage>
</organism>